<keyword evidence="4" id="KW-1185">Reference proteome</keyword>
<dbReference type="AlphaFoldDB" id="A0A5S4XDC2"/>
<protein>
    <recommendedName>
        <fullName evidence="2">Bacteriophage Mu Gp45 N-terminal domain-containing protein</fullName>
    </recommendedName>
</protein>
<organism evidence="3 4">
    <name type="scientific">Bradyrhizobium cytisi</name>
    <dbReference type="NCBI Taxonomy" id="515489"/>
    <lineage>
        <taxon>Bacteria</taxon>
        <taxon>Pseudomonadati</taxon>
        <taxon>Pseudomonadota</taxon>
        <taxon>Alphaproteobacteria</taxon>
        <taxon>Hyphomicrobiales</taxon>
        <taxon>Nitrobacteraceae</taxon>
        <taxon>Bradyrhizobium</taxon>
    </lineage>
</organism>
<evidence type="ECO:0000313" key="3">
    <source>
        <dbReference type="EMBL" id="TYL87448.1"/>
    </source>
</evidence>
<sequence>MHRATPLNTSIRAYTAGGSRSVVDKVDDQKLMQEMGGNFMANETRAEIEAPQNYGFTSVVFDAEKGQDGKVTASAETFIGFMGGNRSFPVSGPMDDRRHRLYKLDKGDTALFRGRGDKQQFHLTTDGGFWSAPQDKTLRMAMLDQDSESNDSQQSGGSSGSGGAGARTRDSSGGGSSSSSGQQGGQKRGQESVKKDNQKAKRFVEVTADKTRLAGKTSHMMLDDDTTYVHVNTDKNVYLGAEAGKGSFDFLATMSGPCVNTKGKIG</sequence>
<feature type="compositionally biased region" description="Basic and acidic residues" evidence="1">
    <location>
        <begin position="188"/>
        <end position="202"/>
    </location>
</feature>
<feature type="compositionally biased region" description="Gly residues" evidence="1">
    <location>
        <begin position="172"/>
        <end position="187"/>
    </location>
</feature>
<dbReference type="InterPro" id="IPR053861">
    <property type="entry name" value="Phage_Mu_Gp45_N"/>
</dbReference>
<accession>A0A5S4XDC2</accession>
<proteinExistence type="predicted"/>
<evidence type="ECO:0000256" key="1">
    <source>
        <dbReference type="SAM" id="MobiDB-lite"/>
    </source>
</evidence>
<name>A0A5S4XDC2_9BRAD</name>
<dbReference type="OrthoDB" id="8221020at2"/>
<dbReference type="Pfam" id="PF06890">
    <property type="entry name" value="Phage_Mu_Gp45"/>
    <property type="match status" value="1"/>
</dbReference>
<evidence type="ECO:0000259" key="2">
    <source>
        <dbReference type="Pfam" id="PF06890"/>
    </source>
</evidence>
<dbReference type="Proteomes" id="UP000324853">
    <property type="component" value="Unassembled WGS sequence"/>
</dbReference>
<feature type="domain" description="Bacteriophage Mu Gp45 N-terminal" evidence="2">
    <location>
        <begin position="20"/>
        <end position="97"/>
    </location>
</feature>
<dbReference type="EMBL" id="VSSR01000008">
    <property type="protein sequence ID" value="TYL87448.1"/>
    <property type="molecule type" value="Genomic_DNA"/>
</dbReference>
<dbReference type="RefSeq" id="WP_148749625.1">
    <property type="nucleotide sequence ID" value="NZ_VSSR01000008.1"/>
</dbReference>
<comment type="caution">
    <text evidence="3">The sequence shown here is derived from an EMBL/GenBank/DDBJ whole genome shotgun (WGS) entry which is preliminary data.</text>
</comment>
<gene>
    <name evidence="3" type="ORF">FXB38_04840</name>
</gene>
<reference evidence="3 4" key="1">
    <citation type="submission" date="2019-08" db="EMBL/GenBank/DDBJ databases">
        <title>Bradyrhizobium hipponensis sp. nov., a rhizobium isolated from a Lupinus angustifolius root nodule in Tunisia.</title>
        <authorList>
            <person name="Off K."/>
            <person name="Rejili M."/>
            <person name="Mars M."/>
            <person name="Brachmann A."/>
            <person name="Marin M."/>
        </authorList>
    </citation>
    <scope>NUCLEOTIDE SEQUENCE [LARGE SCALE GENOMIC DNA]</scope>
    <source>
        <strain evidence="3 4">CTAW11</strain>
    </source>
</reference>
<evidence type="ECO:0000313" key="4">
    <source>
        <dbReference type="Proteomes" id="UP000324853"/>
    </source>
</evidence>
<feature type="region of interest" description="Disordered" evidence="1">
    <location>
        <begin position="145"/>
        <end position="202"/>
    </location>
</feature>